<keyword evidence="3" id="KW-1185">Reference proteome</keyword>
<keyword evidence="1" id="KW-1133">Transmembrane helix</keyword>
<feature type="transmembrane region" description="Helical" evidence="1">
    <location>
        <begin position="6"/>
        <end position="28"/>
    </location>
</feature>
<keyword evidence="1" id="KW-0472">Membrane</keyword>
<dbReference type="Proteomes" id="UP000199150">
    <property type="component" value="Unassembled WGS sequence"/>
</dbReference>
<gene>
    <name evidence="2" type="ORF">SAMN02927928_1626</name>
</gene>
<evidence type="ECO:0000313" key="2">
    <source>
        <dbReference type="EMBL" id="SCW52727.1"/>
    </source>
</evidence>
<name>A0A1G4R7L6_9CAUL</name>
<feature type="transmembrane region" description="Helical" evidence="1">
    <location>
        <begin position="40"/>
        <end position="73"/>
    </location>
</feature>
<evidence type="ECO:0000313" key="3">
    <source>
        <dbReference type="Proteomes" id="UP000199150"/>
    </source>
</evidence>
<sequence length="84" mass="8884">MMYSGIIGLVIIGLSPLLYVGVFLLVALNKGEAESKRQAMTHVALTIGAALGMVFLIFVGLIALFIVFIILGLGDWLNLGAHLA</sequence>
<organism evidence="2 3">
    <name type="scientific">Asticcacaulis taihuensis</name>
    <dbReference type="NCBI Taxonomy" id="260084"/>
    <lineage>
        <taxon>Bacteria</taxon>
        <taxon>Pseudomonadati</taxon>
        <taxon>Pseudomonadota</taxon>
        <taxon>Alphaproteobacteria</taxon>
        <taxon>Caulobacterales</taxon>
        <taxon>Caulobacteraceae</taxon>
        <taxon>Asticcacaulis</taxon>
    </lineage>
</organism>
<evidence type="ECO:0000256" key="1">
    <source>
        <dbReference type="SAM" id="Phobius"/>
    </source>
</evidence>
<reference evidence="3" key="1">
    <citation type="submission" date="2016-10" db="EMBL/GenBank/DDBJ databases">
        <authorList>
            <person name="Varghese N."/>
            <person name="Submissions S."/>
        </authorList>
    </citation>
    <scope>NUCLEOTIDE SEQUENCE [LARGE SCALE GENOMIC DNA]</scope>
    <source>
        <strain evidence="3">CGMCC 1.3431</strain>
    </source>
</reference>
<accession>A0A1G4R7L6</accession>
<dbReference type="AlphaFoldDB" id="A0A1G4R7L6"/>
<proteinExistence type="predicted"/>
<keyword evidence="1" id="KW-0812">Transmembrane</keyword>
<protein>
    <submittedName>
        <fullName evidence="2">Uncharacterized protein</fullName>
    </submittedName>
</protein>
<dbReference type="EMBL" id="FMTS01000002">
    <property type="protein sequence ID" value="SCW52727.1"/>
    <property type="molecule type" value="Genomic_DNA"/>
</dbReference>